<keyword evidence="1" id="KW-0472">Membrane</keyword>
<feature type="transmembrane region" description="Helical" evidence="1">
    <location>
        <begin position="44"/>
        <end position="65"/>
    </location>
</feature>
<keyword evidence="1" id="KW-1133">Transmembrane helix</keyword>
<organism evidence="2 3">
    <name type="scientific">Alkalicoccus halolimnae</name>
    <dbReference type="NCBI Taxonomy" id="1667239"/>
    <lineage>
        <taxon>Bacteria</taxon>
        <taxon>Bacillati</taxon>
        <taxon>Bacillota</taxon>
        <taxon>Bacilli</taxon>
        <taxon>Bacillales</taxon>
        <taxon>Bacillaceae</taxon>
        <taxon>Alkalicoccus</taxon>
    </lineage>
</organism>
<sequence length="146" mass="16562">MKFLMALIIRTSVYTGLLIVGIALLIQMTSAVLGGEIIVYSWSALLMFSFATFLWVIPVQIIDWLKLVKVQRRVKRIMYPYFITAVQIVLFAMYMAAISTTISDIAFSAIGLAVVIMSITLGSRLLYTMMLRSIRKYKQPRVRVNA</sequence>
<dbReference type="RefSeq" id="WP_187254565.1">
    <property type="nucleotide sequence ID" value="NZ_CP144914.1"/>
</dbReference>
<accession>A0A5C7FFQ7</accession>
<evidence type="ECO:0000313" key="2">
    <source>
        <dbReference type="EMBL" id="WWD80944.1"/>
    </source>
</evidence>
<keyword evidence="3" id="KW-1185">Reference proteome</keyword>
<evidence type="ECO:0000313" key="3">
    <source>
        <dbReference type="Proteomes" id="UP000321816"/>
    </source>
</evidence>
<reference evidence="2 3" key="1">
    <citation type="submission" date="2024-01" db="EMBL/GenBank/DDBJ databases">
        <title>Complete Genome Sequence of Alkalicoccus halolimnae BZ-SZ-XJ29T, a Moderately Halophilic Bacterium Isolated from a Salt Lake.</title>
        <authorList>
            <person name="Zhao B."/>
        </authorList>
    </citation>
    <scope>NUCLEOTIDE SEQUENCE [LARGE SCALE GENOMIC DNA]</scope>
    <source>
        <strain evidence="2 3">BZ-SZ-XJ29</strain>
    </source>
</reference>
<evidence type="ECO:0000256" key="1">
    <source>
        <dbReference type="SAM" id="Phobius"/>
    </source>
</evidence>
<protein>
    <submittedName>
        <fullName evidence="2">Uncharacterized protein</fullName>
    </submittedName>
</protein>
<feature type="transmembrane region" description="Helical" evidence="1">
    <location>
        <begin position="105"/>
        <end position="127"/>
    </location>
</feature>
<keyword evidence="1" id="KW-0812">Transmembrane</keyword>
<dbReference type="EMBL" id="CP144914">
    <property type="protein sequence ID" value="WWD80944.1"/>
    <property type="molecule type" value="Genomic_DNA"/>
</dbReference>
<feature type="transmembrane region" description="Helical" evidence="1">
    <location>
        <begin position="77"/>
        <end position="99"/>
    </location>
</feature>
<dbReference type="Proteomes" id="UP000321816">
    <property type="component" value="Chromosome"/>
</dbReference>
<dbReference type="KEGG" id="ahal:FTX54_005110"/>
<proteinExistence type="predicted"/>
<dbReference type="AlphaFoldDB" id="A0A5C7FFQ7"/>
<gene>
    <name evidence="2" type="ORF">FTX54_005110</name>
</gene>
<name>A0A5C7FFQ7_9BACI</name>